<name>A0A7C9HNY9_9BACT</name>
<comment type="caution">
    <text evidence="1">The sequence shown here is derived from an EMBL/GenBank/DDBJ whole genome shotgun (WGS) entry which is preliminary data.</text>
</comment>
<proteinExistence type="predicted"/>
<gene>
    <name evidence="1" type="ORF">F0475_00585</name>
</gene>
<sequence>MFRKELCVAFRLRVIRVFFVKKGSPLPHLPMERGVDSIVSCRTNNSFTCQPAHSSTRSNHNFEL</sequence>
<protein>
    <submittedName>
        <fullName evidence="1">Uncharacterized protein</fullName>
    </submittedName>
</protein>
<dbReference type="Proteomes" id="UP000482295">
    <property type="component" value="Unassembled WGS sequence"/>
</dbReference>
<keyword evidence="2" id="KW-1185">Reference proteome</keyword>
<reference evidence="1 2" key="1">
    <citation type="submission" date="2019-09" db="EMBL/GenBank/DDBJ databases">
        <title>Prevotella A2879 sp. nov., isolated from an abscess of a patient.</title>
        <authorList>
            <person name="Buhl M."/>
            <person name="Oberhettinger P."/>
        </authorList>
    </citation>
    <scope>NUCLEOTIDE SEQUENCE [LARGE SCALE GENOMIC DNA]</scope>
    <source>
        <strain evidence="1 2">A2879</strain>
    </source>
</reference>
<dbReference type="EMBL" id="VVIQ01000001">
    <property type="protein sequence ID" value="MUL26847.1"/>
    <property type="molecule type" value="Genomic_DNA"/>
</dbReference>
<evidence type="ECO:0000313" key="1">
    <source>
        <dbReference type="EMBL" id="MUL26847.1"/>
    </source>
</evidence>
<accession>A0A7C9HNY9</accession>
<evidence type="ECO:0000313" key="2">
    <source>
        <dbReference type="Proteomes" id="UP000482295"/>
    </source>
</evidence>
<dbReference type="AlphaFoldDB" id="A0A7C9HNY9"/>
<organism evidence="1 2">
    <name type="scientific">Prevotella vespertina</name>
    <dbReference type="NCBI Taxonomy" id="2608404"/>
    <lineage>
        <taxon>Bacteria</taxon>
        <taxon>Pseudomonadati</taxon>
        <taxon>Bacteroidota</taxon>
        <taxon>Bacteroidia</taxon>
        <taxon>Bacteroidales</taxon>
        <taxon>Prevotellaceae</taxon>
        <taxon>Prevotella</taxon>
    </lineage>
</organism>